<name>A0A7W5VHZ9_9ACTN</name>
<gene>
    <name evidence="4" type="ORF">FHR33_008295</name>
</gene>
<dbReference type="AlphaFoldDB" id="A0A7W5VHZ9"/>
<dbReference type="Gene3D" id="3.40.50.200">
    <property type="entry name" value="Peptidase S8/S53 domain"/>
    <property type="match status" value="1"/>
</dbReference>
<proteinExistence type="inferred from homology"/>
<feature type="region of interest" description="Disordered" evidence="2">
    <location>
        <begin position="238"/>
        <end position="259"/>
    </location>
</feature>
<dbReference type="GeneID" id="95394475"/>
<dbReference type="GO" id="GO:0004252">
    <property type="term" value="F:serine-type endopeptidase activity"/>
    <property type="evidence" value="ECO:0007669"/>
    <property type="project" value="InterPro"/>
</dbReference>
<comment type="caution">
    <text evidence="4">The sequence shown here is derived from an EMBL/GenBank/DDBJ whole genome shotgun (WGS) entry which is preliminary data.</text>
</comment>
<evidence type="ECO:0000313" key="5">
    <source>
        <dbReference type="Proteomes" id="UP000579945"/>
    </source>
</evidence>
<protein>
    <recommendedName>
        <fullName evidence="3">Peptidase S8/S53 domain-containing protein</fullName>
    </recommendedName>
</protein>
<dbReference type="PROSITE" id="PS51892">
    <property type="entry name" value="SUBTILASE"/>
    <property type="match status" value="1"/>
</dbReference>
<dbReference type="Pfam" id="PF00082">
    <property type="entry name" value="Peptidase_S8"/>
    <property type="match status" value="1"/>
</dbReference>
<accession>A0A7W5VHZ9</accession>
<organism evidence="4 5">
    <name type="scientific">Nonomuraea dietziae</name>
    <dbReference type="NCBI Taxonomy" id="65515"/>
    <lineage>
        <taxon>Bacteria</taxon>
        <taxon>Bacillati</taxon>
        <taxon>Actinomycetota</taxon>
        <taxon>Actinomycetes</taxon>
        <taxon>Streptosporangiales</taxon>
        <taxon>Streptosporangiaceae</taxon>
        <taxon>Nonomuraea</taxon>
    </lineage>
</organism>
<comment type="similarity">
    <text evidence="1">Belongs to the peptidase S8 family.</text>
</comment>
<reference evidence="4 5" key="1">
    <citation type="submission" date="2020-08" db="EMBL/GenBank/DDBJ databases">
        <title>Sequencing the genomes of 1000 actinobacteria strains.</title>
        <authorList>
            <person name="Klenk H.-P."/>
        </authorList>
    </citation>
    <scope>NUCLEOTIDE SEQUENCE [LARGE SCALE GENOMIC DNA]</scope>
    <source>
        <strain evidence="4 5">DSM 44320</strain>
    </source>
</reference>
<keyword evidence="5" id="KW-1185">Reference proteome</keyword>
<sequence>MHEQRRFSKAVVHGTYARRMSTPSAANAGMLRLSITPGELITAGTVVTLLAERPIGPCSAGSVRVCMASSRGGSIDGCYPAVVTKNSTIEVFTDGLHVGAYKIFVEELLDTEGERLVYRQVVPFVITSLVGEVPAEVRVVHAVHLRVGEFQVVRCAPGQRDGEGQYIEVLKVVERKSGQRRILGFNERGEQVDVEAVLRDVQQRRFERYGLIHETLWDHMEQLQPDDEVSVIVWPPVSSDEAGFDKPTDRPAEGPSRAETEAARLWRQAQDVLVDTLHELGVQPRRALADRVPLLQATLSADQIRALAQADTVGAIFLDNPTGVEDDLGDSIAVARTDKAHSLGYIGTDVTVAVWEGAPKSETDLAISARFTSTPTDQNDHATNVTAIIKNTTPDAPKGHAPGCRLVSANDKSINALQWAVYTEGATVVNQSFHRSRDEAVFGTLSADDVLEDWMALTFPYPTIVTAAGNTNTPSGASEANPPHAEFVNHKGYNTLTVGNHNDGATAMVPTSVFRNPISPYGDRELPELAANGLGVTAAGLTFSGTSQAAPAVASAAALIQDVDATLKSWPEGCRAILLASADRNLEGSTWDAHVATRTDARDGAGALNTDEAVWIAERRCKPNQPRRRGWDVGRLQAAAFQFTPELPGLKEFSYQIRLGDTPLFLPKRIKIALAWDSTLSYFFWGAPPNYKLYPFDSRLKIDLDLEVAWPDGTPIATSNGFDNSYVVVEFEQPTGYFYDEIHVFIRAMPRPKPWKAYFGIAWTFFA</sequence>
<dbReference type="InterPro" id="IPR000209">
    <property type="entry name" value="Peptidase_S8/S53_dom"/>
</dbReference>
<dbReference type="GO" id="GO:0006508">
    <property type="term" value="P:proteolysis"/>
    <property type="evidence" value="ECO:0007669"/>
    <property type="project" value="InterPro"/>
</dbReference>
<dbReference type="RefSeq" id="WP_183659418.1">
    <property type="nucleotide sequence ID" value="NZ_BAAAXX010000133.1"/>
</dbReference>
<dbReference type="SUPFAM" id="SSF52743">
    <property type="entry name" value="Subtilisin-like"/>
    <property type="match status" value="1"/>
</dbReference>
<evidence type="ECO:0000256" key="2">
    <source>
        <dbReference type="SAM" id="MobiDB-lite"/>
    </source>
</evidence>
<evidence type="ECO:0000259" key="3">
    <source>
        <dbReference type="Pfam" id="PF00082"/>
    </source>
</evidence>
<dbReference type="EMBL" id="JACIBV010000001">
    <property type="protein sequence ID" value="MBB3732435.1"/>
    <property type="molecule type" value="Genomic_DNA"/>
</dbReference>
<feature type="compositionally biased region" description="Basic and acidic residues" evidence="2">
    <location>
        <begin position="243"/>
        <end position="259"/>
    </location>
</feature>
<comment type="caution">
    <text evidence="1">Lacks conserved residue(s) required for the propagation of feature annotation.</text>
</comment>
<dbReference type="Proteomes" id="UP000579945">
    <property type="component" value="Unassembled WGS sequence"/>
</dbReference>
<evidence type="ECO:0000256" key="1">
    <source>
        <dbReference type="PROSITE-ProRule" id="PRU01240"/>
    </source>
</evidence>
<dbReference type="InterPro" id="IPR036852">
    <property type="entry name" value="Peptidase_S8/S53_dom_sf"/>
</dbReference>
<feature type="domain" description="Peptidase S8/S53" evidence="3">
    <location>
        <begin position="373"/>
        <end position="588"/>
    </location>
</feature>
<evidence type="ECO:0000313" key="4">
    <source>
        <dbReference type="EMBL" id="MBB3732435.1"/>
    </source>
</evidence>